<feature type="transmembrane region" description="Helical" evidence="7">
    <location>
        <begin position="254"/>
        <end position="279"/>
    </location>
</feature>
<keyword evidence="2" id="KW-0813">Transport</keyword>
<reference evidence="9 10" key="1">
    <citation type="journal article" date="2012" name="PLoS ONE">
        <title>Functional divergence in the genus oenococcus as predicted by genome sequencing of the newly-described species, Oenococcus kitaharae.</title>
        <authorList>
            <person name="Borneman A.R."/>
            <person name="McCarthy J.M."/>
            <person name="Chambers P.J."/>
            <person name="Bartowsky E.J."/>
        </authorList>
    </citation>
    <scope>NUCLEOTIDE SEQUENCE [LARGE SCALE GENOMIC DNA]</scope>
    <source>
        <strain evidence="10">DSM17330</strain>
    </source>
</reference>
<evidence type="ECO:0000256" key="3">
    <source>
        <dbReference type="ARBA" id="ARBA00022475"/>
    </source>
</evidence>
<keyword evidence="5 7" id="KW-1133">Transmembrane helix</keyword>
<feature type="domain" description="Major facilitator superfamily (MFS) profile" evidence="8">
    <location>
        <begin position="14"/>
        <end position="403"/>
    </location>
</feature>
<keyword evidence="4 7" id="KW-0812">Transmembrane</keyword>
<feature type="transmembrane region" description="Helical" evidence="7">
    <location>
        <begin position="314"/>
        <end position="336"/>
    </location>
</feature>
<dbReference type="eggNOG" id="COG2814">
    <property type="taxonomic scope" value="Bacteria"/>
</dbReference>
<evidence type="ECO:0000256" key="7">
    <source>
        <dbReference type="SAM" id="Phobius"/>
    </source>
</evidence>
<evidence type="ECO:0000259" key="8">
    <source>
        <dbReference type="PROSITE" id="PS50850"/>
    </source>
</evidence>
<evidence type="ECO:0000256" key="4">
    <source>
        <dbReference type="ARBA" id="ARBA00022692"/>
    </source>
</evidence>
<keyword evidence="6 7" id="KW-0472">Membrane</keyword>
<dbReference type="InterPro" id="IPR020846">
    <property type="entry name" value="MFS_dom"/>
</dbReference>
<dbReference type="Gene3D" id="1.20.1250.20">
    <property type="entry name" value="MFS general substrate transporter like domains"/>
    <property type="match status" value="2"/>
</dbReference>
<feature type="transmembrane region" description="Helical" evidence="7">
    <location>
        <begin position="291"/>
        <end position="308"/>
    </location>
</feature>
<feature type="transmembrane region" description="Helical" evidence="7">
    <location>
        <begin position="381"/>
        <end position="398"/>
    </location>
</feature>
<dbReference type="SUPFAM" id="SSF103473">
    <property type="entry name" value="MFS general substrate transporter"/>
    <property type="match status" value="1"/>
</dbReference>
<accession>G9WHJ6</accession>
<feature type="transmembrane region" description="Helical" evidence="7">
    <location>
        <begin position="16"/>
        <end position="39"/>
    </location>
</feature>
<dbReference type="InterPro" id="IPR011701">
    <property type="entry name" value="MFS"/>
</dbReference>
<dbReference type="InterPro" id="IPR036259">
    <property type="entry name" value="MFS_trans_sf"/>
</dbReference>
<evidence type="ECO:0000313" key="10">
    <source>
        <dbReference type="Proteomes" id="UP000004959"/>
    </source>
</evidence>
<name>G9WHJ6_9LACO</name>
<dbReference type="Pfam" id="PF07690">
    <property type="entry name" value="MFS_1"/>
    <property type="match status" value="1"/>
</dbReference>
<dbReference type="PANTHER" id="PTHR43414">
    <property type="entry name" value="MULTIDRUG RESISTANCE PROTEIN MDTG"/>
    <property type="match status" value="1"/>
</dbReference>
<dbReference type="GO" id="GO:0005886">
    <property type="term" value="C:plasma membrane"/>
    <property type="evidence" value="ECO:0007669"/>
    <property type="project" value="UniProtKB-SubCell"/>
</dbReference>
<sequence length="408" mass="44440">MLKRLNDLPSWKRNIYILWFGTFIIGVGSGEVLPFLSLFTESLGNFTRSQVNLYSGIAFSSTFLMTAVVSPIWGRLADRVGRKPMLIRAALGMAIVYTLTGFSTSVWHLIGLRFLMGFFNGYVSNANAMVAKDTPKIEAGHSLGIVVTGYTSGALLGPLLGGVLANLFGYRVPFFVTGIIFFILTFLTIFGIHEDKTTLITEKPQGKQPSALKSVNFPLMTVGLFITSMVVNLVTNSINPILSQYVRELISPHLSQLSVIAGLVAAAPGITAVIFAPRFGRLGDRIGSDKILIGGFMLGVCSMIPMAFVSNVWILFVLRLFIGLTNAAMNPAIQAIMAHETPQEFTSRIFSYNQSFLAMGNVLGPLLGSFVANIVDYRGVFIVSGIMMLLNMASFFAFSKPLRVRANN</sequence>
<comment type="subcellular location">
    <subcellularLocation>
        <location evidence="1">Cell membrane</location>
        <topology evidence="1">Multi-pass membrane protein</topology>
    </subcellularLocation>
</comment>
<dbReference type="HOGENOM" id="CLU_001265_57_3_9"/>
<keyword evidence="3" id="KW-1003">Cell membrane</keyword>
<feature type="transmembrane region" description="Helical" evidence="7">
    <location>
        <begin position="214"/>
        <end position="234"/>
    </location>
</feature>
<evidence type="ECO:0000313" key="9">
    <source>
        <dbReference type="EMBL" id="EHN58335.1"/>
    </source>
</evidence>
<dbReference type="PATRIC" id="fig|1045004.4.peg.211"/>
<dbReference type="RefSeq" id="WP_007744534.1">
    <property type="nucleotide sequence ID" value="NZ_CM001398.1"/>
</dbReference>
<dbReference type="PANTHER" id="PTHR43414:SF6">
    <property type="entry name" value="MULTIDRUG RESISTANCE PROTEIN MDTG"/>
    <property type="match status" value="1"/>
</dbReference>
<dbReference type="OrthoDB" id="65739at2"/>
<proteinExistence type="predicted"/>
<evidence type="ECO:0000256" key="6">
    <source>
        <dbReference type="ARBA" id="ARBA00023136"/>
    </source>
</evidence>
<feature type="transmembrane region" description="Helical" evidence="7">
    <location>
        <begin position="51"/>
        <end position="73"/>
    </location>
</feature>
<dbReference type="GO" id="GO:0022857">
    <property type="term" value="F:transmembrane transporter activity"/>
    <property type="evidence" value="ECO:0007669"/>
    <property type="project" value="InterPro"/>
</dbReference>
<evidence type="ECO:0000256" key="5">
    <source>
        <dbReference type="ARBA" id="ARBA00022989"/>
    </source>
</evidence>
<dbReference type="AlphaFoldDB" id="G9WHJ6"/>
<gene>
    <name evidence="9" type="ORF">OKIT_0210</name>
</gene>
<dbReference type="EMBL" id="AFVZ01000001">
    <property type="protein sequence ID" value="EHN58335.1"/>
    <property type="molecule type" value="Genomic_DNA"/>
</dbReference>
<feature type="transmembrane region" description="Helical" evidence="7">
    <location>
        <begin position="85"/>
        <end position="104"/>
    </location>
</feature>
<dbReference type="PRINTS" id="PR01035">
    <property type="entry name" value="TCRTETA"/>
</dbReference>
<evidence type="ECO:0000256" key="1">
    <source>
        <dbReference type="ARBA" id="ARBA00004651"/>
    </source>
</evidence>
<dbReference type="PROSITE" id="PS50850">
    <property type="entry name" value="MFS"/>
    <property type="match status" value="1"/>
</dbReference>
<dbReference type="Proteomes" id="UP000004959">
    <property type="component" value="Chromosome"/>
</dbReference>
<feature type="transmembrane region" description="Helical" evidence="7">
    <location>
        <begin position="143"/>
        <end position="168"/>
    </location>
</feature>
<feature type="transmembrane region" description="Helical" evidence="7">
    <location>
        <begin position="174"/>
        <end position="193"/>
    </location>
</feature>
<comment type="caution">
    <text evidence="9">The sequence shown here is derived from an EMBL/GenBank/DDBJ whole genome shotgun (WGS) entry which is preliminary data.</text>
</comment>
<protein>
    <submittedName>
        <fullName evidence="9">Multidrug-efflux transportermajor facilitator superfamily</fullName>
    </submittedName>
</protein>
<organism evidence="9 10">
    <name type="scientific">Oenococcus kitaharae DSM 17330</name>
    <dbReference type="NCBI Taxonomy" id="1045004"/>
    <lineage>
        <taxon>Bacteria</taxon>
        <taxon>Bacillati</taxon>
        <taxon>Bacillota</taxon>
        <taxon>Bacilli</taxon>
        <taxon>Lactobacillales</taxon>
        <taxon>Lactobacillaceae</taxon>
        <taxon>Oenococcus</taxon>
    </lineage>
</organism>
<keyword evidence="10" id="KW-1185">Reference proteome</keyword>
<dbReference type="InterPro" id="IPR001958">
    <property type="entry name" value="Tet-R_TetA/multi-R_MdtG-like"/>
</dbReference>
<evidence type="ECO:0000256" key="2">
    <source>
        <dbReference type="ARBA" id="ARBA00022448"/>
    </source>
</evidence>
<feature type="transmembrane region" description="Helical" evidence="7">
    <location>
        <begin position="356"/>
        <end position="375"/>
    </location>
</feature>